<dbReference type="InterPro" id="IPR026164">
    <property type="entry name" value="Int_cplx_su10"/>
</dbReference>
<organism evidence="5 6">
    <name type="scientific">Octopus sinensis</name>
    <name type="common">East Asian common octopus</name>
    <dbReference type="NCBI Taxonomy" id="2607531"/>
    <lineage>
        <taxon>Eukaryota</taxon>
        <taxon>Metazoa</taxon>
        <taxon>Spiralia</taxon>
        <taxon>Lophotrochozoa</taxon>
        <taxon>Mollusca</taxon>
        <taxon>Cephalopoda</taxon>
        <taxon>Coleoidea</taxon>
        <taxon>Octopodiformes</taxon>
        <taxon>Octopoda</taxon>
        <taxon>Incirrata</taxon>
        <taxon>Octopodidae</taxon>
        <taxon>Octopus</taxon>
    </lineage>
</organism>
<evidence type="ECO:0000256" key="1">
    <source>
        <dbReference type="ARBA" id="ARBA00004123"/>
    </source>
</evidence>
<dbReference type="Proteomes" id="UP000515154">
    <property type="component" value="Linkage group LG9"/>
</dbReference>
<reference evidence="6" key="1">
    <citation type="submission" date="2025-08" db="UniProtKB">
        <authorList>
            <consortium name="RefSeq"/>
        </authorList>
    </citation>
    <scope>IDENTIFICATION</scope>
</reference>
<evidence type="ECO:0000313" key="6">
    <source>
        <dbReference type="RefSeq" id="XP_029641048.1"/>
    </source>
</evidence>
<dbReference type="RefSeq" id="XP_029641048.1">
    <property type="nucleotide sequence ID" value="XM_029785188.2"/>
</dbReference>
<sequence length="691" mass="78664">MAAVVNSDNFSDEEWLVLRAQSCIKTDTYAAKAWMITARSLFPKNFNIQFEAYMLEKSGKNVSEAAQMLSEMFQNFPHEPNLWAELQSMLEAMQSDNVDSKSQLLTDIFAAVPTNVQCGMLLCMAKKISDILEQCRLLLLAMRKFPNLVTEQGLTLIETLILSESITNVPSPVNCYRKLLVCDVLPLVLQKCRVSFTSADLYTWMQKAIQFYISYVTQPPSPLECSTAPSSSDILSPTKQCMKKYPLIVGLQEKESQVSDPWGSLFKLIQQISVLLKWDIDPDFFSKPRDYQWQQILILHSRAGQSNQESSYHQILYMTAVVFLNCLYSYISCVDAEIFVSGSAIGLPAPLVLLEGIKTERSNSETKVKKLRPEIQTSSYPHVTASAEIPDSQMIINHFIIAHKCYELLHSSDILQRGFIKLCQNWQSETWSWMAHFQTDMFIHQGLFQDAVSNLQNFQINLSEKMQLRKSLQLASCFHCLGTYSKACELLLDIIGSLKQFSNSDPLTSTHSIEEESKNKKLTPGRQLWLTLCTETEILSYCIQLLLSCFKEKAFQTPMDDTALGHMIVLLQYDWPKNYPAFAKAVHFIQSRGSFTYNIFFNYVINIDILEEFAFIKTAEGGKVSLDILPISTKAIAQQRTVTRGVNKVVKEDFRATMERQISRSNEVTEKVIYQFLTEEKSLILSTLLKG</sequence>
<dbReference type="PRINTS" id="PR02106">
    <property type="entry name" value="INTSUBUNIT10"/>
</dbReference>
<dbReference type="KEGG" id="osn:115215850"/>
<keyword evidence="4" id="KW-0539">Nucleus</keyword>
<evidence type="ECO:0000256" key="4">
    <source>
        <dbReference type="ARBA" id="ARBA00023242"/>
    </source>
</evidence>
<evidence type="ECO:0000256" key="2">
    <source>
        <dbReference type="ARBA" id="ARBA00010391"/>
    </source>
</evidence>
<evidence type="ECO:0000313" key="5">
    <source>
        <dbReference type="Proteomes" id="UP000515154"/>
    </source>
</evidence>
<dbReference type="GO" id="GO:0016180">
    <property type="term" value="P:snRNA processing"/>
    <property type="evidence" value="ECO:0007669"/>
    <property type="project" value="InterPro"/>
</dbReference>
<accession>A0A6P7SSC2</accession>
<dbReference type="PANTHER" id="PTHR16055">
    <property type="entry name" value="INTEGRATOR COMPLEX SUBUNIT 10"/>
    <property type="match status" value="1"/>
</dbReference>
<dbReference type="PANTHER" id="PTHR16055:SF2">
    <property type="entry name" value="INTEGRATOR COMPLEX SUBUNIT 10"/>
    <property type="match status" value="1"/>
</dbReference>
<evidence type="ECO:0000256" key="3">
    <source>
        <dbReference type="ARBA" id="ARBA00016811"/>
    </source>
</evidence>
<proteinExistence type="inferred from homology"/>
<protein>
    <recommendedName>
        <fullName evidence="3">Integrator complex subunit 10</fullName>
    </recommendedName>
</protein>
<dbReference type="Pfam" id="PF21045">
    <property type="entry name" value="INT10"/>
    <property type="match status" value="1"/>
</dbReference>
<comment type="subcellular location">
    <subcellularLocation>
        <location evidence="1">Nucleus</location>
    </subcellularLocation>
</comment>
<gene>
    <name evidence="6" type="primary">LOC115215850</name>
</gene>
<name>A0A6P7SSC2_9MOLL</name>
<comment type="similarity">
    <text evidence="2">Belongs to the Integrator subunit 10 family.</text>
</comment>
<dbReference type="GO" id="GO:0032039">
    <property type="term" value="C:integrator complex"/>
    <property type="evidence" value="ECO:0007669"/>
    <property type="project" value="InterPro"/>
</dbReference>
<keyword evidence="5" id="KW-1185">Reference proteome</keyword>
<dbReference type="AlphaFoldDB" id="A0A6P7SSC2"/>